<dbReference type="Proteomes" id="UP001642409">
    <property type="component" value="Unassembled WGS sequence"/>
</dbReference>
<dbReference type="EMBL" id="CAXDID020000504">
    <property type="protein sequence ID" value="CAL6097983.1"/>
    <property type="molecule type" value="Genomic_DNA"/>
</dbReference>
<evidence type="ECO:0000313" key="2">
    <source>
        <dbReference type="EMBL" id="CAI9918059.1"/>
    </source>
</evidence>
<comment type="caution">
    <text evidence="2">The sequence shown here is derived from an EMBL/GenBank/DDBJ whole genome shotgun (WGS) entry which is preliminary data.</text>
</comment>
<accession>A0AA86NF84</accession>
<evidence type="ECO:0000313" key="3">
    <source>
        <dbReference type="EMBL" id="CAL6097983.1"/>
    </source>
</evidence>
<protein>
    <submittedName>
        <fullName evidence="3">Hypothetical_protein</fullName>
    </submittedName>
</protein>
<feature type="transmembrane region" description="Helical" evidence="1">
    <location>
        <begin position="6"/>
        <end position="24"/>
    </location>
</feature>
<dbReference type="EMBL" id="CATOUU010000147">
    <property type="protein sequence ID" value="CAI9918059.1"/>
    <property type="molecule type" value="Genomic_DNA"/>
</dbReference>
<keyword evidence="1" id="KW-1133">Transmembrane helix</keyword>
<dbReference type="AlphaFoldDB" id="A0AA86NF84"/>
<name>A0AA86NF84_9EUKA</name>
<keyword evidence="1" id="KW-0472">Membrane</keyword>
<sequence length="168" mass="19739">MNPLVLFYMLQFAASLTISLIISYRRHQPSLYKLREQLKRDPENEALKASFNKKYEIYRNQLSRKTPLNEFLFNMLFQKAVQTFVKNFVKKVIQNFNLKPFDFKPYSPDGINEKLFEKLMGVVVGMILGKVAGKIANNIFPMFEKPVGPKEIIQYYQGKKNEEETTQK</sequence>
<keyword evidence="4" id="KW-1185">Reference proteome</keyword>
<reference evidence="3 4" key="2">
    <citation type="submission" date="2024-07" db="EMBL/GenBank/DDBJ databases">
        <authorList>
            <person name="Akdeniz Z."/>
        </authorList>
    </citation>
    <scope>NUCLEOTIDE SEQUENCE [LARGE SCALE GENOMIC DNA]</scope>
</reference>
<gene>
    <name evidence="2" type="ORF">HINF_LOCUS5704</name>
    <name evidence="3" type="ORF">HINF_LOCUS69392</name>
</gene>
<evidence type="ECO:0000313" key="4">
    <source>
        <dbReference type="Proteomes" id="UP001642409"/>
    </source>
</evidence>
<organism evidence="2">
    <name type="scientific">Hexamita inflata</name>
    <dbReference type="NCBI Taxonomy" id="28002"/>
    <lineage>
        <taxon>Eukaryota</taxon>
        <taxon>Metamonada</taxon>
        <taxon>Diplomonadida</taxon>
        <taxon>Hexamitidae</taxon>
        <taxon>Hexamitinae</taxon>
        <taxon>Hexamita</taxon>
    </lineage>
</organism>
<proteinExistence type="predicted"/>
<keyword evidence="1" id="KW-0812">Transmembrane</keyword>
<reference evidence="2" key="1">
    <citation type="submission" date="2023-06" db="EMBL/GenBank/DDBJ databases">
        <authorList>
            <person name="Kurt Z."/>
        </authorList>
    </citation>
    <scope>NUCLEOTIDE SEQUENCE</scope>
</reference>
<evidence type="ECO:0000256" key="1">
    <source>
        <dbReference type="SAM" id="Phobius"/>
    </source>
</evidence>